<dbReference type="Proteomes" id="UP001310594">
    <property type="component" value="Unassembled WGS sequence"/>
</dbReference>
<protein>
    <recommendedName>
        <fullName evidence="3">F-box domain-containing protein</fullName>
    </recommendedName>
</protein>
<organism evidence="1 2">
    <name type="scientific">Elasticomyces elasticus</name>
    <dbReference type="NCBI Taxonomy" id="574655"/>
    <lineage>
        <taxon>Eukaryota</taxon>
        <taxon>Fungi</taxon>
        <taxon>Dikarya</taxon>
        <taxon>Ascomycota</taxon>
        <taxon>Pezizomycotina</taxon>
        <taxon>Dothideomycetes</taxon>
        <taxon>Dothideomycetidae</taxon>
        <taxon>Mycosphaerellales</taxon>
        <taxon>Teratosphaeriaceae</taxon>
        <taxon>Elasticomyces</taxon>
    </lineage>
</organism>
<name>A0AAN7ZR67_9PEZI</name>
<evidence type="ECO:0008006" key="3">
    <source>
        <dbReference type="Google" id="ProtNLM"/>
    </source>
</evidence>
<accession>A0AAN7ZR67</accession>
<dbReference type="CDD" id="cd09917">
    <property type="entry name" value="F-box_SF"/>
    <property type="match status" value="1"/>
</dbReference>
<evidence type="ECO:0000313" key="1">
    <source>
        <dbReference type="EMBL" id="KAK5708437.1"/>
    </source>
</evidence>
<dbReference type="EMBL" id="JAVRQU010000001">
    <property type="protein sequence ID" value="KAK5708437.1"/>
    <property type="molecule type" value="Genomic_DNA"/>
</dbReference>
<reference evidence="1" key="1">
    <citation type="submission" date="2023-08" db="EMBL/GenBank/DDBJ databases">
        <title>Black Yeasts Isolated from many extreme environments.</title>
        <authorList>
            <person name="Coleine C."/>
            <person name="Stajich J.E."/>
            <person name="Selbmann L."/>
        </authorList>
    </citation>
    <scope>NUCLEOTIDE SEQUENCE</scope>
    <source>
        <strain evidence="1">CCFEE 5810</strain>
    </source>
</reference>
<dbReference type="AlphaFoldDB" id="A0AAN7ZR67"/>
<evidence type="ECO:0000313" key="2">
    <source>
        <dbReference type="Proteomes" id="UP001310594"/>
    </source>
</evidence>
<comment type="caution">
    <text evidence="1">The sequence shown here is derived from an EMBL/GenBank/DDBJ whole genome shotgun (WGS) entry which is preliminary data.</text>
</comment>
<gene>
    <name evidence="1" type="ORF">LTR97_000978</name>
</gene>
<proteinExistence type="predicted"/>
<sequence>MADPKDPDITATTDAHPATLMTLPDELLLQILTDCIPQDLRTEFGFPNKNIALRNSFKPSTMLVNKRLRSIATEAWTANYTHNV</sequence>